<gene>
    <name evidence="2" type="ORF">GUJ93_ZPchr0007g6334</name>
</gene>
<protein>
    <submittedName>
        <fullName evidence="2">Uncharacterized protein</fullName>
    </submittedName>
</protein>
<reference evidence="2" key="1">
    <citation type="journal article" date="2021" name="bioRxiv">
        <title>Whole Genome Assembly and Annotation of Northern Wild Rice, Zizania palustris L., Supports a Whole Genome Duplication in the Zizania Genus.</title>
        <authorList>
            <person name="Haas M."/>
            <person name="Kono T."/>
            <person name="Macchietto M."/>
            <person name="Millas R."/>
            <person name="McGilp L."/>
            <person name="Shao M."/>
            <person name="Duquette J."/>
            <person name="Hirsch C.N."/>
            <person name="Kimball J."/>
        </authorList>
    </citation>
    <scope>NUCLEOTIDE SEQUENCE</scope>
    <source>
        <tissue evidence="2">Fresh leaf tissue</tissue>
    </source>
</reference>
<comment type="caution">
    <text evidence="2">The sequence shown here is derived from an EMBL/GenBank/DDBJ whole genome shotgun (WGS) entry which is preliminary data.</text>
</comment>
<dbReference type="Proteomes" id="UP000729402">
    <property type="component" value="Unassembled WGS sequence"/>
</dbReference>
<feature type="region of interest" description="Disordered" evidence="1">
    <location>
        <begin position="80"/>
        <end position="99"/>
    </location>
</feature>
<feature type="compositionally biased region" description="Polar residues" evidence="1">
    <location>
        <begin position="46"/>
        <end position="60"/>
    </location>
</feature>
<feature type="compositionally biased region" description="Pro residues" evidence="1">
    <location>
        <begin position="88"/>
        <end position="99"/>
    </location>
</feature>
<feature type="compositionally biased region" description="Low complexity" evidence="1">
    <location>
        <begin position="34"/>
        <end position="45"/>
    </location>
</feature>
<feature type="region of interest" description="Disordered" evidence="1">
    <location>
        <begin position="23"/>
        <end position="62"/>
    </location>
</feature>
<organism evidence="2 3">
    <name type="scientific">Zizania palustris</name>
    <name type="common">Northern wild rice</name>
    <dbReference type="NCBI Taxonomy" id="103762"/>
    <lineage>
        <taxon>Eukaryota</taxon>
        <taxon>Viridiplantae</taxon>
        <taxon>Streptophyta</taxon>
        <taxon>Embryophyta</taxon>
        <taxon>Tracheophyta</taxon>
        <taxon>Spermatophyta</taxon>
        <taxon>Magnoliopsida</taxon>
        <taxon>Liliopsida</taxon>
        <taxon>Poales</taxon>
        <taxon>Poaceae</taxon>
        <taxon>BOP clade</taxon>
        <taxon>Oryzoideae</taxon>
        <taxon>Oryzeae</taxon>
        <taxon>Zizaniinae</taxon>
        <taxon>Zizania</taxon>
    </lineage>
</organism>
<reference evidence="2" key="2">
    <citation type="submission" date="2021-02" db="EMBL/GenBank/DDBJ databases">
        <authorList>
            <person name="Kimball J.A."/>
            <person name="Haas M.W."/>
            <person name="Macchietto M."/>
            <person name="Kono T."/>
            <person name="Duquette J."/>
            <person name="Shao M."/>
        </authorList>
    </citation>
    <scope>NUCLEOTIDE SEQUENCE</scope>
    <source>
        <tissue evidence="2">Fresh leaf tissue</tissue>
    </source>
</reference>
<evidence type="ECO:0000313" key="2">
    <source>
        <dbReference type="EMBL" id="KAG8077291.1"/>
    </source>
</evidence>
<evidence type="ECO:0000313" key="3">
    <source>
        <dbReference type="Proteomes" id="UP000729402"/>
    </source>
</evidence>
<dbReference type="AlphaFoldDB" id="A0A8J5SIW1"/>
<dbReference type="EMBL" id="JAAALK010000282">
    <property type="protein sequence ID" value="KAG8077291.1"/>
    <property type="molecule type" value="Genomic_DNA"/>
</dbReference>
<accession>A0A8J5SIW1</accession>
<keyword evidence="3" id="KW-1185">Reference proteome</keyword>
<evidence type="ECO:0000256" key="1">
    <source>
        <dbReference type="SAM" id="MobiDB-lite"/>
    </source>
</evidence>
<proteinExistence type="predicted"/>
<name>A0A8J5SIW1_ZIZPA</name>
<sequence>MTWLRTMVRLDFVWCSSLRFWKPYSESRRPPSSPSSKTWPKTSSSMGAKNSSSPIPSVQNSPLSSSAAAAAIADSSFLSSSSHFTTPLLPPPPPATLPT</sequence>